<feature type="chain" id="PRO_5021934873" description="DUF4249 domain-containing protein" evidence="1">
    <location>
        <begin position="21"/>
        <end position="283"/>
    </location>
</feature>
<keyword evidence="3" id="KW-1185">Reference proteome</keyword>
<evidence type="ECO:0008006" key="4">
    <source>
        <dbReference type="Google" id="ProtNLM"/>
    </source>
</evidence>
<evidence type="ECO:0000313" key="2">
    <source>
        <dbReference type="EMBL" id="SMO97946.1"/>
    </source>
</evidence>
<evidence type="ECO:0000313" key="3">
    <source>
        <dbReference type="Proteomes" id="UP000320300"/>
    </source>
</evidence>
<name>A0A521FPA3_9SPHI</name>
<dbReference type="EMBL" id="FXTN01000015">
    <property type="protein sequence ID" value="SMO97946.1"/>
    <property type="molecule type" value="Genomic_DNA"/>
</dbReference>
<evidence type="ECO:0000256" key="1">
    <source>
        <dbReference type="SAM" id="SignalP"/>
    </source>
</evidence>
<dbReference type="AlphaFoldDB" id="A0A521FPA3"/>
<organism evidence="2 3">
    <name type="scientific">Pedobacter westerhofensis</name>
    <dbReference type="NCBI Taxonomy" id="425512"/>
    <lineage>
        <taxon>Bacteria</taxon>
        <taxon>Pseudomonadati</taxon>
        <taxon>Bacteroidota</taxon>
        <taxon>Sphingobacteriia</taxon>
        <taxon>Sphingobacteriales</taxon>
        <taxon>Sphingobacteriaceae</taxon>
        <taxon>Pedobacter</taxon>
    </lineage>
</organism>
<gene>
    <name evidence="2" type="ORF">SAMN06265348_11572</name>
</gene>
<keyword evidence="1" id="KW-0732">Signal</keyword>
<feature type="signal peptide" evidence="1">
    <location>
        <begin position="1"/>
        <end position="20"/>
    </location>
</feature>
<accession>A0A521FPA3</accession>
<reference evidence="2 3" key="1">
    <citation type="submission" date="2017-05" db="EMBL/GenBank/DDBJ databases">
        <authorList>
            <person name="Varghese N."/>
            <person name="Submissions S."/>
        </authorList>
    </citation>
    <scope>NUCLEOTIDE SEQUENCE [LARGE SCALE GENOMIC DNA]</scope>
    <source>
        <strain evidence="2 3">DSM 19036</strain>
    </source>
</reference>
<sequence>MKRGRYIFVLLLLQVFSACKKDSGDIAFNAPQKQYDMIVEGGFTTSVFGSAIRLTQPSFDPNTQPQPIRKASVIVNDGRADIVFKEIDTLPGVYNANTSRAPNYNYGYKLTIKYNNKTYTAVDTLRQVVNIVDDYLPLSVTKTIDNIYNVSIPKHTFGYLNPNKWWINYGVSAATSVLWRPEKFQLANYYSYTHFLGSPNSLYPLTNLKRSFSIAPKTYVFINKFSISETYAKYLYGVFLETDWNGLFSSVPVNVTGNISGNAQGYFSVTDIDRRDYRAEELR</sequence>
<dbReference type="OrthoDB" id="701681at2"/>
<proteinExistence type="predicted"/>
<dbReference type="PROSITE" id="PS51257">
    <property type="entry name" value="PROKAR_LIPOPROTEIN"/>
    <property type="match status" value="1"/>
</dbReference>
<dbReference type="RefSeq" id="WP_142530882.1">
    <property type="nucleotide sequence ID" value="NZ_CBCSJO010000014.1"/>
</dbReference>
<dbReference type="Proteomes" id="UP000320300">
    <property type="component" value="Unassembled WGS sequence"/>
</dbReference>
<protein>
    <recommendedName>
        <fullName evidence="4">DUF4249 domain-containing protein</fullName>
    </recommendedName>
</protein>